<evidence type="ECO:0000256" key="7">
    <source>
        <dbReference type="RuleBase" id="RU004016"/>
    </source>
</evidence>
<keyword evidence="6" id="KW-0961">Cell wall biogenesis/degradation</keyword>
<dbReference type="GO" id="GO:0004180">
    <property type="term" value="F:carboxypeptidase activity"/>
    <property type="evidence" value="ECO:0007669"/>
    <property type="project" value="UniProtKB-KW"/>
</dbReference>
<evidence type="ECO:0000256" key="3">
    <source>
        <dbReference type="ARBA" id="ARBA00022801"/>
    </source>
</evidence>
<dbReference type="PANTHER" id="PTHR21581">
    <property type="entry name" value="D-ALANYL-D-ALANINE CARBOXYPEPTIDASE"/>
    <property type="match status" value="1"/>
</dbReference>
<keyword evidence="8" id="KW-0472">Membrane</keyword>
<sequence length="330" mass="34836">MLSLERHLNSDGEIPLIGGGTRQNAAMRTFARLLRCVVFGALIVVAGHSVVAAPAAGEVHLRLPWLTSEPDGVRASGAILADGITGTVLWSRQPHTSVPIASITKVMTALVVINAGDLDRVITVPREAIAYCTEHDGSNAGLVLGEVLTARQLLYAMLLPSGCDAAYTLAEAYGPGQDGFIAEMNDTALHMGLAGTHFTDPSGLPIPTDHSTYSTPADLLALGLRAMSLPVFREIVSAQSYHVPAGPGNRAHLWQTTNRLLRDYPGTVGIKTGWTDAAGTCLLFETVRAGIPLIGVVLHSSADSDVAAKDDAERMLNWAYHPILSVLPIG</sequence>
<dbReference type="Gene3D" id="3.40.710.10">
    <property type="entry name" value="DD-peptidase/beta-lactamase superfamily"/>
    <property type="match status" value="1"/>
</dbReference>
<protein>
    <submittedName>
        <fullName evidence="10">D-alanyl-D-alanine carboxypeptidase</fullName>
    </submittedName>
</protein>
<evidence type="ECO:0000256" key="8">
    <source>
        <dbReference type="SAM" id="Phobius"/>
    </source>
</evidence>
<dbReference type="PRINTS" id="PR00725">
    <property type="entry name" value="DADACBPTASE1"/>
</dbReference>
<proteinExistence type="inferred from homology"/>
<dbReference type="InterPro" id="IPR018044">
    <property type="entry name" value="Peptidase_S11"/>
</dbReference>
<evidence type="ECO:0000256" key="1">
    <source>
        <dbReference type="ARBA" id="ARBA00007164"/>
    </source>
</evidence>
<evidence type="ECO:0000256" key="6">
    <source>
        <dbReference type="ARBA" id="ARBA00023316"/>
    </source>
</evidence>
<accession>A0ABN6U663</accession>
<evidence type="ECO:0000256" key="5">
    <source>
        <dbReference type="ARBA" id="ARBA00022984"/>
    </source>
</evidence>
<keyword evidence="4" id="KW-0133">Cell shape</keyword>
<gene>
    <name evidence="10" type="ORF">IFM12276_35290</name>
</gene>
<feature type="domain" description="Peptidase S11 D-alanyl-D-alanine carboxypeptidase A N-terminal" evidence="9">
    <location>
        <begin position="69"/>
        <end position="300"/>
    </location>
</feature>
<dbReference type="InterPro" id="IPR001967">
    <property type="entry name" value="Peptidase_S11_N"/>
</dbReference>
<evidence type="ECO:0000313" key="10">
    <source>
        <dbReference type="EMBL" id="BDU00501.1"/>
    </source>
</evidence>
<keyword evidence="10" id="KW-0645">Protease</keyword>
<keyword evidence="2" id="KW-0732">Signal</keyword>
<comment type="similarity">
    <text evidence="1 7">Belongs to the peptidase S11 family.</text>
</comment>
<dbReference type="Pfam" id="PF00768">
    <property type="entry name" value="Peptidase_S11"/>
    <property type="match status" value="1"/>
</dbReference>
<keyword evidence="8" id="KW-1133">Transmembrane helix</keyword>
<feature type="transmembrane region" description="Helical" evidence="8">
    <location>
        <begin position="33"/>
        <end position="56"/>
    </location>
</feature>
<organism evidence="10 11">
    <name type="scientific">Nocardia sputorum</name>
    <dbReference type="NCBI Taxonomy" id="2984338"/>
    <lineage>
        <taxon>Bacteria</taxon>
        <taxon>Bacillati</taxon>
        <taxon>Actinomycetota</taxon>
        <taxon>Actinomycetes</taxon>
        <taxon>Mycobacteriales</taxon>
        <taxon>Nocardiaceae</taxon>
        <taxon>Nocardia</taxon>
    </lineage>
</organism>
<dbReference type="EMBL" id="AP026978">
    <property type="protein sequence ID" value="BDU00501.1"/>
    <property type="molecule type" value="Genomic_DNA"/>
</dbReference>
<keyword evidence="11" id="KW-1185">Reference proteome</keyword>
<keyword evidence="5" id="KW-0573">Peptidoglycan synthesis</keyword>
<dbReference type="SUPFAM" id="SSF56601">
    <property type="entry name" value="beta-lactamase/transpeptidase-like"/>
    <property type="match status" value="1"/>
</dbReference>
<dbReference type="PANTHER" id="PTHR21581:SF33">
    <property type="entry name" value="D-ALANYL-D-ALANINE CARBOXYPEPTIDASE DACB"/>
    <property type="match status" value="1"/>
</dbReference>
<evidence type="ECO:0000259" key="9">
    <source>
        <dbReference type="Pfam" id="PF00768"/>
    </source>
</evidence>
<reference evidence="10 11" key="1">
    <citation type="submission" date="2022-11" db="EMBL/GenBank/DDBJ databases">
        <title>Genome Sequencing of Nocardia sp. ON39_IFM12276 and assembly.</title>
        <authorList>
            <person name="Shimojima M."/>
            <person name="Toyokawa M."/>
            <person name="Uesaka K."/>
        </authorList>
    </citation>
    <scope>NUCLEOTIDE SEQUENCE [LARGE SCALE GENOMIC DNA]</scope>
    <source>
        <strain evidence="10 11">IFM 12276</strain>
    </source>
</reference>
<dbReference type="InterPro" id="IPR012338">
    <property type="entry name" value="Beta-lactam/transpept-like"/>
</dbReference>
<evidence type="ECO:0000256" key="2">
    <source>
        <dbReference type="ARBA" id="ARBA00022729"/>
    </source>
</evidence>
<dbReference type="Proteomes" id="UP001317870">
    <property type="component" value="Chromosome"/>
</dbReference>
<keyword evidence="10" id="KW-0121">Carboxypeptidase</keyword>
<evidence type="ECO:0000256" key="4">
    <source>
        <dbReference type="ARBA" id="ARBA00022960"/>
    </source>
</evidence>
<keyword evidence="3" id="KW-0378">Hydrolase</keyword>
<keyword evidence="8" id="KW-0812">Transmembrane</keyword>
<name>A0ABN6U663_9NOCA</name>
<evidence type="ECO:0000313" key="11">
    <source>
        <dbReference type="Proteomes" id="UP001317870"/>
    </source>
</evidence>